<organism evidence="9 10">
    <name type="scientific">Candidatus Sungbacteria bacterium RIFCSPLOWO2_01_FULL_59_16</name>
    <dbReference type="NCBI Taxonomy" id="1802280"/>
    <lineage>
        <taxon>Bacteria</taxon>
        <taxon>Candidatus Sungiibacteriota</taxon>
    </lineage>
</organism>
<dbReference type="Proteomes" id="UP000176705">
    <property type="component" value="Unassembled WGS sequence"/>
</dbReference>
<keyword evidence="2 7" id="KW-0436">Ligase</keyword>
<dbReference type="Pfam" id="PF01336">
    <property type="entry name" value="tRNA_anti-codon"/>
    <property type="match status" value="1"/>
</dbReference>
<feature type="binding site" evidence="7">
    <location>
        <position position="369"/>
    </location>
    <ligand>
        <name>ATP</name>
        <dbReference type="ChEBI" id="CHEBI:30616"/>
    </ligand>
</feature>
<evidence type="ECO:0000256" key="7">
    <source>
        <dbReference type="HAMAP-Rule" id="MF_00044"/>
    </source>
</evidence>
<comment type="caution">
    <text evidence="7">Lacks conserved residue(s) required for the propagation of feature annotation.</text>
</comment>
<evidence type="ECO:0000313" key="9">
    <source>
        <dbReference type="EMBL" id="OHA08806.1"/>
    </source>
</evidence>
<evidence type="ECO:0000256" key="3">
    <source>
        <dbReference type="ARBA" id="ARBA00022741"/>
    </source>
</evidence>
<dbReference type="InterPro" id="IPR004524">
    <property type="entry name" value="Asp-tRNA-ligase_1"/>
</dbReference>
<reference evidence="9 10" key="1">
    <citation type="journal article" date="2016" name="Nat. Commun.">
        <title>Thousands of microbial genomes shed light on interconnected biogeochemical processes in an aquifer system.</title>
        <authorList>
            <person name="Anantharaman K."/>
            <person name="Brown C.T."/>
            <person name="Hug L.A."/>
            <person name="Sharon I."/>
            <person name="Castelle C.J."/>
            <person name="Probst A.J."/>
            <person name="Thomas B.C."/>
            <person name="Singh A."/>
            <person name="Wilkins M.J."/>
            <person name="Karaoz U."/>
            <person name="Brodie E.L."/>
            <person name="Williams K.H."/>
            <person name="Hubbard S.S."/>
            <person name="Banfield J.F."/>
        </authorList>
    </citation>
    <scope>NUCLEOTIDE SEQUENCE [LARGE SCALE GENOMIC DNA]</scope>
</reference>
<feature type="binding site" evidence="7">
    <location>
        <position position="376"/>
    </location>
    <ligand>
        <name>L-aspartate</name>
        <dbReference type="ChEBI" id="CHEBI:29991"/>
    </ligand>
</feature>
<dbReference type="InterPro" id="IPR004364">
    <property type="entry name" value="Aa-tRNA-synt_II"/>
</dbReference>
<dbReference type="InterPro" id="IPR004115">
    <property type="entry name" value="GAD-like_sf"/>
</dbReference>
<dbReference type="InterPro" id="IPR047089">
    <property type="entry name" value="Asp-tRNA-ligase_1_N"/>
</dbReference>
<dbReference type="EC" id="6.1.1.23" evidence="7"/>
<dbReference type="Pfam" id="PF00152">
    <property type="entry name" value="tRNA-synt_2"/>
    <property type="match status" value="1"/>
</dbReference>
<dbReference type="SUPFAM" id="SSF55681">
    <property type="entry name" value="Class II aaRS and biotin synthetases"/>
    <property type="match status" value="1"/>
</dbReference>
<feature type="region of interest" description="Aspartate" evidence="7">
    <location>
        <begin position="197"/>
        <end position="200"/>
    </location>
</feature>
<feature type="binding site" evidence="7">
    <location>
        <position position="219"/>
    </location>
    <ligand>
        <name>L-aspartate</name>
        <dbReference type="ChEBI" id="CHEBI:29991"/>
    </ligand>
</feature>
<sequence length="472" mass="53291">MERILTSETPKRVGERVRVAGWVSVRRDHGKLIFIDLRDASGVLQVVFRPDDETLHAEAEKLRPEWVIAVEGTLKERPKGMENPELPTGTVELPAEKLEILNEAKTPPFPLDTGGLDIEEELRLKYRYLDLRRERLQKNIRLRSQFVQASREYLFKNGFTEIETPLLTKSTPEGSRDFLVPSRLQPGKFYALPQSPQQYKQLLMVAGFERYFQIARAVRDEDLRADRGFEHTQIDIEMSFVDQADVMRMVEGLMTSACEAVGATVKEKPFPVFSYPEAMEKFGADKFDLRTDAEKNEGTLAFAWVKDFPVFEKDPSTPSIHSGQVSSGWTYGHNPFTAPRPEDEEKLLKGEDIGGLTSLQYDLVCNGFEVGGGGIRIRRREVLEKVFEIIGHSKADIEARFGHMLEALEFGAPPHGGIALGVDRLLMVLTGEKYLREVQAFPMASGGKTAVMDAPSDVDPKQLKELHLKIEK</sequence>
<dbReference type="GO" id="GO:0005524">
    <property type="term" value="F:ATP binding"/>
    <property type="evidence" value="ECO:0007669"/>
    <property type="project" value="UniProtKB-UniRule"/>
</dbReference>
<comment type="similarity">
    <text evidence="1 7">Belongs to the class-II aminoacyl-tRNA synthetase family. Type 1 subfamily.</text>
</comment>
<comment type="subunit">
    <text evidence="7">Homodimer.</text>
</comment>
<evidence type="ECO:0000256" key="5">
    <source>
        <dbReference type="ARBA" id="ARBA00022917"/>
    </source>
</evidence>
<dbReference type="PRINTS" id="PR01042">
    <property type="entry name" value="TRNASYNTHASP"/>
</dbReference>
<evidence type="ECO:0000313" key="10">
    <source>
        <dbReference type="Proteomes" id="UP000176705"/>
    </source>
</evidence>
<dbReference type="CDD" id="cd00777">
    <property type="entry name" value="AspRS_core"/>
    <property type="match status" value="1"/>
</dbReference>
<evidence type="ECO:0000256" key="4">
    <source>
        <dbReference type="ARBA" id="ARBA00022840"/>
    </source>
</evidence>
<accession>A0A1G2LAZ9</accession>
<comment type="catalytic activity">
    <reaction evidence="7">
        <text>tRNA(Asx) + L-aspartate + ATP = L-aspartyl-tRNA(Asx) + AMP + diphosphate</text>
        <dbReference type="Rhea" id="RHEA:18349"/>
        <dbReference type="Rhea" id="RHEA-COMP:9710"/>
        <dbReference type="Rhea" id="RHEA-COMP:9711"/>
        <dbReference type="ChEBI" id="CHEBI:29991"/>
        <dbReference type="ChEBI" id="CHEBI:30616"/>
        <dbReference type="ChEBI" id="CHEBI:33019"/>
        <dbReference type="ChEBI" id="CHEBI:78442"/>
        <dbReference type="ChEBI" id="CHEBI:78516"/>
        <dbReference type="ChEBI" id="CHEBI:456215"/>
        <dbReference type="EC" id="6.1.1.23"/>
    </reaction>
</comment>
<dbReference type="CDD" id="cd04317">
    <property type="entry name" value="EcAspRS_like_N"/>
    <property type="match status" value="1"/>
</dbReference>
<dbReference type="GO" id="GO:0003676">
    <property type="term" value="F:nucleic acid binding"/>
    <property type="evidence" value="ECO:0007669"/>
    <property type="project" value="InterPro"/>
</dbReference>
<dbReference type="HAMAP" id="MF_00044">
    <property type="entry name" value="Asp_tRNA_synth_type1"/>
    <property type="match status" value="1"/>
</dbReference>
<dbReference type="AlphaFoldDB" id="A0A1G2LAZ9"/>
<dbReference type="InterPro" id="IPR006195">
    <property type="entry name" value="aa-tRNA-synth_II"/>
</dbReference>
<dbReference type="PANTHER" id="PTHR22594">
    <property type="entry name" value="ASPARTYL/LYSYL-TRNA SYNTHETASE"/>
    <property type="match status" value="1"/>
</dbReference>
<feature type="binding site" evidence="7">
    <location>
        <position position="333"/>
    </location>
    <ligand>
        <name>L-aspartate</name>
        <dbReference type="ChEBI" id="CHEBI:29991"/>
    </ligand>
</feature>
<keyword evidence="5 7" id="KW-0648">Protein biosynthesis</keyword>
<feature type="site" description="Important for tRNA non-discrimination" evidence="7">
    <location>
        <position position="80"/>
    </location>
</feature>
<comment type="function">
    <text evidence="7">Aspartyl-tRNA synthetase with relaxed tRNA specificity since it is able to aspartylate not only its cognate tRNA(Asp) but also tRNA(Asn). Reaction proceeds in two steps: L-aspartate is first activated by ATP to form Asp-AMP and then transferred to the acceptor end of tRNA(Asp/Asn).</text>
</comment>
<dbReference type="Gene3D" id="3.30.930.10">
    <property type="entry name" value="Bira Bifunctional Protein, Domain 2"/>
    <property type="match status" value="2"/>
</dbReference>
<evidence type="ECO:0000256" key="2">
    <source>
        <dbReference type="ARBA" id="ARBA00022598"/>
    </source>
</evidence>
<dbReference type="GO" id="GO:0050560">
    <property type="term" value="F:aspartate-tRNA(Asn) ligase activity"/>
    <property type="evidence" value="ECO:0007669"/>
    <property type="project" value="UniProtKB-EC"/>
</dbReference>
<evidence type="ECO:0000259" key="8">
    <source>
        <dbReference type="PROSITE" id="PS50862"/>
    </source>
</evidence>
<evidence type="ECO:0000256" key="1">
    <source>
        <dbReference type="ARBA" id="ARBA00006303"/>
    </source>
</evidence>
<feature type="binding site" evidence="7">
    <location>
        <position position="173"/>
    </location>
    <ligand>
        <name>L-aspartate</name>
        <dbReference type="ChEBI" id="CHEBI:29991"/>
    </ligand>
</feature>
<gene>
    <name evidence="7" type="primary">aspS</name>
    <name evidence="9" type="ORF">A3B37_00445</name>
</gene>
<feature type="site" description="Important for tRNA non-discrimination" evidence="7">
    <location>
        <position position="29"/>
    </location>
</feature>
<comment type="subcellular location">
    <subcellularLocation>
        <location evidence="7">Cytoplasm</location>
    </subcellularLocation>
</comment>
<dbReference type="InterPro" id="IPR012340">
    <property type="entry name" value="NA-bd_OB-fold"/>
</dbReference>
<evidence type="ECO:0000256" key="6">
    <source>
        <dbReference type="ARBA" id="ARBA00023146"/>
    </source>
</evidence>
<keyword evidence="7" id="KW-0963">Cytoplasm</keyword>
<feature type="binding site" evidence="7">
    <location>
        <begin position="421"/>
        <end position="424"/>
    </location>
    <ligand>
        <name>ATP</name>
        <dbReference type="ChEBI" id="CHEBI:30616"/>
    </ligand>
</feature>
<dbReference type="STRING" id="1802280.A3B37_00445"/>
<feature type="binding site" evidence="7">
    <location>
        <begin position="219"/>
        <end position="221"/>
    </location>
    <ligand>
        <name>ATP</name>
        <dbReference type="ChEBI" id="CHEBI:30616"/>
    </ligand>
</feature>
<protein>
    <recommendedName>
        <fullName evidence="7">Aspartate--tRNA(Asp/Asn) ligase</fullName>
        <ecNumber evidence="7">6.1.1.23</ecNumber>
    </recommendedName>
    <alternativeName>
        <fullName evidence="7">Aspartyl-tRNA synthetase</fullName>
        <shortName evidence="7">AspRS</shortName>
    </alternativeName>
    <alternativeName>
        <fullName evidence="7">Non-discriminating aspartyl-tRNA synthetase</fullName>
        <shortName evidence="7">ND-AspRS</shortName>
    </alternativeName>
</protein>
<name>A0A1G2LAZ9_9BACT</name>
<dbReference type="PANTHER" id="PTHR22594:SF5">
    <property type="entry name" value="ASPARTATE--TRNA LIGASE, MITOCHONDRIAL"/>
    <property type="match status" value="1"/>
</dbReference>
<dbReference type="GO" id="GO:0005737">
    <property type="term" value="C:cytoplasm"/>
    <property type="evidence" value="ECO:0007669"/>
    <property type="project" value="UniProtKB-SubCell"/>
</dbReference>
<dbReference type="NCBIfam" id="TIGR00459">
    <property type="entry name" value="aspS_bact"/>
    <property type="match status" value="1"/>
</dbReference>
<dbReference type="GO" id="GO:0006422">
    <property type="term" value="P:aspartyl-tRNA aminoacylation"/>
    <property type="evidence" value="ECO:0007669"/>
    <property type="project" value="UniProtKB-UniRule"/>
</dbReference>
<dbReference type="InterPro" id="IPR002312">
    <property type="entry name" value="Asp/Asn-tRNA-synth_IIb"/>
</dbReference>
<dbReference type="InterPro" id="IPR047090">
    <property type="entry name" value="AspRS_core"/>
</dbReference>
<keyword evidence="3 7" id="KW-0547">Nucleotide-binding</keyword>
<dbReference type="GO" id="GO:0004815">
    <property type="term" value="F:aspartate-tRNA ligase activity"/>
    <property type="evidence" value="ECO:0007669"/>
    <property type="project" value="UniProtKB-UniRule"/>
</dbReference>
<keyword evidence="4 7" id="KW-0067">ATP-binding</keyword>
<dbReference type="Gene3D" id="3.30.1360.30">
    <property type="entry name" value="GAD-like domain"/>
    <property type="match status" value="1"/>
</dbReference>
<dbReference type="InterPro" id="IPR004365">
    <property type="entry name" value="NA-bd_OB_tRNA"/>
</dbReference>
<feature type="domain" description="Aminoacyl-transfer RNA synthetases class-II family profile" evidence="8">
    <location>
        <begin position="140"/>
        <end position="442"/>
    </location>
</feature>
<comment type="caution">
    <text evidence="9">The sequence shown here is derived from an EMBL/GenBank/DDBJ whole genome shotgun (WGS) entry which is preliminary data.</text>
</comment>
<dbReference type="InterPro" id="IPR045864">
    <property type="entry name" value="aa-tRNA-synth_II/BPL/LPL"/>
</dbReference>
<dbReference type="SUPFAM" id="SSF50249">
    <property type="entry name" value="Nucleic acid-binding proteins"/>
    <property type="match status" value="1"/>
</dbReference>
<dbReference type="PROSITE" id="PS50862">
    <property type="entry name" value="AA_TRNA_LIGASE_II"/>
    <property type="match status" value="1"/>
</dbReference>
<keyword evidence="6 7" id="KW-0030">Aminoacyl-tRNA synthetase</keyword>
<dbReference type="Gene3D" id="2.40.50.140">
    <property type="entry name" value="Nucleic acid-binding proteins"/>
    <property type="match status" value="1"/>
</dbReference>
<proteinExistence type="inferred from homology"/>
<dbReference type="EMBL" id="MHQS01000010">
    <property type="protein sequence ID" value="OHA08806.1"/>
    <property type="molecule type" value="Genomic_DNA"/>
</dbReference>